<organism evidence="2 3">
    <name type="scientific">Streptomyces albipurpureus</name>
    <dbReference type="NCBI Taxonomy" id="2897419"/>
    <lineage>
        <taxon>Bacteria</taxon>
        <taxon>Bacillati</taxon>
        <taxon>Actinomycetota</taxon>
        <taxon>Actinomycetes</taxon>
        <taxon>Kitasatosporales</taxon>
        <taxon>Streptomycetaceae</taxon>
        <taxon>Streptomyces</taxon>
    </lineage>
</organism>
<reference evidence="2" key="1">
    <citation type="submission" date="2022-06" db="EMBL/GenBank/DDBJ databases">
        <title>Genome public.</title>
        <authorList>
            <person name="Sun Q."/>
        </authorList>
    </citation>
    <scope>NUCLEOTIDE SEQUENCE</scope>
    <source>
        <strain evidence="2">CWNU-1</strain>
    </source>
</reference>
<dbReference type="RefSeq" id="WP_250922470.1">
    <property type="nucleotide sequence ID" value="NZ_JAMQAW010000036.1"/>
</dbReference>
<evidence type="ECO:0000313" key="2">
    <source>
        <dbReference type="EMBL" id="MCM2392160.1"/>
    </source>
</evidence>
<evidence type="ECO:0000256" key="1">
    <source>
        <dbReference type="SAM" id="Phobius"/>
    </source>
</evidence>
<sequence>MHRGPVDVDDRARRAVALRRVQIALLGLVVALVAVRISTDDLGSDTESALFGLTASAGLLIGALERYRAGLAKRPR</sequence>
<dbReference type="Proteomes" id="UP001431429">
    <property type="component" value="Unassembled WGS sequence"/>
</dbReference>
<protein>
    <submittedName>
        <fullName evidence="2">Uncharacterized protein</fullName>
    </submittedName>
</protein>
<keyword evidence="3" id="KW-1185">Reference proteome</keyword>
<keyword evidence="1" id="KW-0472">Membrane</keyword>
<comment type="caution">
    <text evidence="2">The sequence shown here is derived from an EMBL/GenBank/DDBJ whole genome shotgun (WGS) entry which is preliminary data.</text>
</comment>
<keyword evidence="1" id="KW-0812">Transmembrane</keyword>
<evidence type="ECO:0000313" key="3">
    <source>
        <dbReference type="Proteomes" id="UP001431429"/>
    </source>
</evidence>
<keyword evidence="1" id="KW-1133">Transmembrane helix</keyword>
<gene>
    <name evidence="2" type="ORF">NBG84_28395</name>
</gene>
<feature type="transmembrane region" description="Helical" evidence="1">
    <location>
        <begin position="21"/>
        <end position="37"/>
    </location>
</feature>
<feature type="transmembrane region" description="Helical" evidence="1">
    <location>
        <begin position="49"/>
        <end position="67"/>
    </location>
</feature>
<proteinExistence type="predicted"/>
<accession>A0ABT0UUL6</accession>
<name>A0ABT0UUL6_9ACTN</name>
<dbReference type="EMBL" id="JAMQAW010000036">
    <property type="protein sequence ID" value="MCM2392160.1"/>
    <property type="molecule type" value="Genomic_DNA"/>
</dbReference>